<protein>
    <submittedName>
        <fullName evidence="1">Uncharacterized protein</fullName>
    </submittedName>
</protein>
<dbReference type="Proteomes" id="UP000322553">
    <property type="component" value="Chromosome"/>
</dbReference>
<keyword evidence="2" id="KW-1185">Reference proteome</keyword>
<reference evidence="1 2" key="1">
    <citation type="submission" date="2019-08" db="EMBL/GenBank/DDBJ databases">
        <title>Complete genome sequence of Kushneria sp. YCWA18, a halophilic phosphate-solubilizing bacterium isolated from Daqiao saltern in China.</title>
        <authorList>
            <person name="Du G.-X."/>
            <person name="Qu L.-Y."/>
        </authorList>
    </citation>
    <scope>NUCLEOTIDE SEQUENCE [LARGE SCALE GENOMIC DNA]</scope>
    <source>
        <strain evidence="1 2">YCWA18</strain>
    </source>
</reference>
<dbReference type="OrthoDB" id="7860281at2"/>
<organism evidence="1 2">
    <name type="scientific">Kushneria phosphatilytica</name>
    <dbReference type="NCBI Taxonomy" id="657387"/>
    <lineage>
        <taxon>Bacteria</taxon>
        <taxon>Pseudomonadati</taxon>
        <taxon>Pseudomonadota</taxon>
        <taxon>Gammaproteobacteria</taxon>
        <taxon>Oceanospirillales</taxon>
        <taxon>Halomonadaceae</taxon>
        <taxon>Kushneria</taxon>
    </lineage>
</organism>
<accession>A0A1S1NPQ1</accession>
<evidence type="ECO:0000313" key="1">
    <source>
        <dbReference type="EMBL" id="QEL11690.1"/>
    </source>
</evidence>
<dbReference type="AlphaFoldDB" id="A0A1S1NPQ1"/>
<evidence type="ECO:0000313" key="2">
    <source>
        <dbReference type="Proteomes" id="UP000322553"/>
    </source>
</evidence>
<dbReference type="EMBL" id="CP043420">
    <property type="protein sequence ID" value="QEL11690.1"/>
    <property type="molecule type" value="Genomic_DNA"/>
</dbReference>
<name>A0A1S1NPQ1_9GAMM</name>
<dbReference type="KEGG" id="kuy:FY550_11445"/>
<proteinExistence type="predicted"/>
<sequence length="103" mass="11948">MPYRVRLMFEWGGGCIWCGNDAARERFGVGSIEENLPLSEATLQKLHALTVWHDKALDWDYPPDPSPWSEEEFRAFETAAHDMRSRLQTELGPEFEVVYESFP</sequence>
<dbReference type="RefSeq" id="WP_070979169.1">
    <property type="nucleotide sequence ID" value="NZ_CP043420.1"/>
</dbReference>
<gene>
    <name evidence="1" type="ORF">FY550_11445</name>
</gene>